<evidence type="ECO:0000259" key="6">
    <source>
        <dbReference type="PROSITE" id="PS51186"/>
    </source>
</evidence>
<evidence type="ECO:0000256" key="5">
    <source>
        <dbReference type="RuleBase" id="RU363094"/>
    </source>
</evidence>
<keyword evidence="7" id="KW-0687">Ribonucleoprotein</keyword>
<sequence>MIIKRATIEDSNLIFNLANAAFSPSPWPKSVFEHELKSPRSHYFMLDEGFVGMTQILDEVEINSVAVHPNSQHQGIAQKLLTTVFSLPDVTRFLLEVDETNIAAIRLYEKMGFSAYYRREKYYKNGHTAIMMERKVRLMNESAGRINMS</sequence>
<dbReference type="Pfam" id="PF00583">
    <property type="entry name" value="Acetyltransf_1"/>
    <property type="match status" value="1"/>
</dbReference>
<name>A0ABV3S4R0_9LACO</name>
<evidence type="ECO:0000256" key="2">
    <source>
        <dbReference type="ARBA" id="ARBA00022490"/>
    </source>
</evidence>
<evidence type="ECO:0000256" key="3">
    <source>
        <dbReference type="ARBA" id="ARBA00022679"/>
    </source>
</evidence>
<dbReference type="GO" id="GO:0005840">
    <property type="term" value="C:ribosome"/>
    <property type="evidence" value="ECO:0007669"/>
    <property type="project" value="UniProtKB-KW"/>
</dbReference>
<dbReference type="InterPro" id="IPR000182">
    <property type="entry name" value="GNAT_dom"/>
</dbReference>
<keyword evidence="3 7" id="KW-0808">Transferase</keyword>
<dbReference type="RefSeq" id="WP_367975019.1">
    <property type="nucleotide sequence ID" value="NZ_JBFPEQ010000001.1"/>
</dbReference>
<dbReference type="InterPro" id="IPR050680">
    <property type="entry name" value="YpeA/RimI_acetyltransf"/>
</dbReference>
<feature type="domain" description="N-acetyltransferase" evidence="6">
    <location>
        <begin position="1"/>
        <end position="137"/>
    </location>
</feature>
<comment type="caution">
    <text evidence="7">The sequence shown here is derived from an EMBL/GenBank/DDBJ whole genome shotgun (WGS) entry which is preliminary data.</text>
</comment>
<keyword evidence="2 5" id="KW-0963">Cytoplasm</keyword>
<protein>
    <recommendedName>
        <fullName evidence="5">[Ribosomal protein bS18]-alanine N-acetyltransferase</fullName>
        <ecNumber evidence="5">2.3.1.266</ecNumber>
    </recommendedName>
</protein>
<comment type="catalytic activity">
    <reaction evidence="5">
        <text>N-terminal L-alanyl-[ribosomal protein bS18] + acetyl-CoA = N-terminal N(alpha)-acetyl-L-alanyl-[ribosomal protein bS18] + CoA + H(+)</text>
        <dbReference type="Rhea" id="RHEA:43756"/>
        <dbReference type="Rhea" id="RHEA-COMP:10676"/>
        <dbReference type="Rhea" id="RHEA-COMP:10677"/>
        <dbReference type="ChEBI" id="CHEBI:15378"/>
        <dbReference type="ChEBI" id="CHEBI:57287"/>
        <dbReference type="ChEBI" id="CHEBI:57288"/>
        <dbReference type="ChEBI" id="CHEBI:64718"/>
        <dbReference type="ChEBI" id="CHEBI:83683"/>
        <dbReference type="EC" id="2.3.1.266"/>
    </reaction>
</comment>
<dbReference type="InterPro" id="IPR006464">
    <property type="entry name" value="AcTrfase_RimI/Ard1"/>
</dbReference>
<comment type="function">
    <text evidence="5">Acetylates the N-terminal alanine of ribosomal protein bS18.</text>
</comment>
<dbReference type="PROSITE" id="PS51186">
    <property type="entry name" value="GNAT"/>
    <property type="match status" value="1"/>
</dbReference>
<dbReference type="InterPro" id="IPR016181">
    <property type="entry name" value="Acyl_CoA_acyltransferase"/>
</dbReference>
<dbReference type="EC" id="2.3.1.266" evidence="5"/>
<evidence type="ECO:0000313" key="8">
    <source>
        <dbReference type="Proteomes" id="UP001556617"/>
    </source>
</evidence>
<dbReference type="PANTHER" id="PTHR43420">
    <property type="entry name" value="ACETYLTRANSFERASE"/>
    <property type="match status" value="1"/>
</dbReference>
<evidence type="ECO:0000256" key="4">
    <source>
        <dbReference type="ARBA" id="ARBA00023315"/>
    </source>
</evidence>
<dbReference type="Proteomes" id="UP001556617">
    <property type="component" value="Unassembled WGS sequence"/>
</dbReference>
<comment type="subcellular location">
    <subcellularLocation>
        <location evidence="5">Cytoplasm</location>
    </subcellularLocation>
</comment>
<dbReference type="NCBIfam" id="TIGR01575">
    <property type="entry name" value="rimI"/>
    <property type="match status" value="1"/>
</dbReference>
<keyword evidence="4 7" id="KW-0012">Acyltransferase</keyword>
<dbReference type="EMBL" id="JBFPER010000001">
    <property type="protein sequence ID" value="MEX0381326.1"/>
    <property type="molecule type" value="Genomic_DNA"/>
</dbReference>
<evidence type="ECO:0000256" key="1">
    <source>
        <dbReference type="ARBA" id="ARBA00005395"/>
    </source>
</evidence>
<dbReference type="SUPFAM" id="SSF55729">
    <property type="entry name" value="Acyl-CoA N-acyltransferases (Nat)"/>
    <property type="match status" value="1"/>
</dbReference>
<reference evidence="7 8" key="1">
    <citation type="submission" date="2024-07" db="EMBL/GenBank/DDBJ databases">
        <authorList>
            <person name="Yun M."/>
        </authorList>
    </citation>
    <scope>NUCLEOTIDE SEQUENCE [LARGE SCALE GENOMIC DNA]</scope>
    <source>
        <strain evidence="7 8">MS01</strain>
    </source>
</reference>
<evidence type="ECO:0000313" key="7">
    <source>
        <dbReference type="EMBL" id="MEX0381326.1"/>
    </source>
</evidence>
<dbReference type="GO" id="GO:0008999">
    <property type="term" value="F:protein-N-terminal-alanine acetyltransferase activity"/>
    <property type="evidence" value="ECO:0007669"/>
    <property type="project" value="UniProtKB-EC"/>
</dbReference>
<keyword evidence="7" id="KW-0689">Ribosomal protein</keyword>
<dbReference type="CDD" id="cd04301">
    <property type="entry name" value="NAT_SF"/>
    <property type="match status" value="1"/>
</dbReference>
<organism evidence="7 8">
    <name type="scientific">Leuconostoc aquikimchii</name>
    <dbReference type="NCBI Taxonomy" id="3236804"/>
    <lineage>
        <taxon>Bacteria</taxon>
        <taxon>Bacillati</taxon>
        <taxon>Bacillota</taxon>
        <taxon>Bacilli</taxon>
        <taxon>Lactobacillales</taxon>
        <taxon>Lactobacillaceae</taxon>
        <taxon>Leuconostoc</taxon>
    </lineage>
</organism>
<dbReference type="Gene3D" id="3.40.630.30">
    <property type="match status" value="1"/>
</dbReference>
<proteinExistence type="inferred from homology"/>
<gene>
    <name evidence="7" type="primary">rimI</name>
    <name evidence="7" type="ORF">AB3K24_08180</name>
</gene>
<comment type="similarity">
    <text evidence="1 5">Belongs to the acetyltransferase family. RimI subfamily.</text>
</comment>
<keyword evidence="8" id="KW-1185">Reference proteome</keyword>
<dbReference type="PANTHER" id="PTHR43420:SF44">
    <property type="entry name" value="ACETYLTRANSFERASE YPEA"/>
    <property type="match status" value="1"/>
</dbReference>
<accession>A0ABV3S4R0</accession>